<dbReference type="InterPro" id="IPR001834">
    <property type="entry name" value="CBR-like"/>
</dbReference>
<evidence type="ECO:0000256" key="7">
    <source>
        <dbReference type="ARBA" id="ARBA00023027"/>
    </source>
</evidence>
<dbReference type="GO" id="GO:0090524">
    <property type="term" value="F:cytochrome-b5 reductase activity, acting on NADH"/>
    <property type="evidence" value="ECO:0007669"/>
    <property type="project" value="UniProtKB-EC"/>
</dbReference>
<organism evidence="13">
    <name type="scientific">Haptolina brevifila</name>
    <dbReference type="NCBI Taxonomy" id="156173"/>
    <lineage>
        <taxon>Eukaryota</taxon>
        <taxon>Haptista</taxon>
        <taxon>Haptophyta</taxon>
        <taxon>Prymnesiophyceae</taxon>
        <taxon>Prymnesiales</taxon>
        <taxon>Prymnesiaceae</taxon>
        <taxon>Haptolina</taxon>
    </lineage>
</organism>
<evidence type="ECO:0000256" key="2">
    <source>
        <dbReference type="ARBA" id="ARBA00004173"/>
    </source>
</evidence>
<evidence type="ECO:0000256" key="5">
    <source>
        <dbReference type="ARBA" id="ARBA00022827"/>
    </source>
</evidence>
<dbReference type="AlphaFoldDB" id="A0A7S2JA51"/>
<evidence type="ECO:0000256" key="8">
    <source>
        <dbReference type="ARBA" id="ARBA00023128"/>
    </source>
</evidence>
<keyword evidence="4 10" id="KW-0285">Flavoprotein</keyword>
<dbReference type="PANTHER" id="PTHR19370:SF171">
    <property type="entry name" value="NADH-CYTOCHROME B5 REDUCTASE 2"/>
    <property type="match status" value="1"/>
</dbReference>
<dbReference type="PRINTS" id="PR00406">
    <property type="entry name" value="CYTB5RDTASE"/>
</dbReference>
<comment type="subcellular location">
    <subcellularLocation>
        <location evidence="2">Mitochondrion</location>
    </subcellularLocation>
</comment>
<comment type="catalytic activity">
    <reaction evidence="9 11">
        <text>2 Fe(III)-[cytochrome b5] + NADH = 2 Fe(II)-[cytochrome b5] + NAD(+) + H(+)</text>
        <dbReference type="Rhea" id="RHEA:46680"/>
        <dbReference type="Rhea" id="RHEA-COMP:10438"/>
        <dbReference type="Rhea" id="RHEA-COMP:10439"/>
        <dbReference type="ChEBI" id="CHEBI:15378"/>
        <dbReference type="ChEBI" id="CHEBI:29033"/>
        <dbReference type="ChEBI" id="CHEBI:29034"/>
        <dbReference type="ChEBI" id="CHEBI:57540"/>
        <dbReference type="ChEBI" id="CHEBI:57945"/>
        <dbReference type="EC" id="1.6.2.2"/>
    </reaction>
</comment>
<keyword evidence="8" id="KW-0496">Mitochondrion</keyword>
<dbReference type="InterPro" id="IPR039261">
    <property type="entry name" value="FNR_nucleotide-bd"/>
</dbReference>
<dbReference type="PRINTS" id="PR00371">
    <property type="entry name" value="FPNCR"/>
</dbReference>
<name>A0A7S2JA51_9EUKA</name>
<feature type="binding site" evidence="10">
    <location>
        <position position="101"/>
    </location>
    <ligand>
        <name>FAD</name>
        <dbReference type="ChEBI" id="CHEBI:57692"/>
    </ligand>
</feature>
<evidence type="ECO:0000256" key="4">
    <source>
        <dbReference type="ARBA" id="ARBA00022630"/>
    </source>
</evidence>
<dbReference type="Gene3D" id="2.40.30.10">
    <property type="entry name" value="Translation factors"/>
    <property type="match status" value="1"/>
</dbReference>
<feature type="binding site" evidence="10">
    <location>
        <position position="86"/>
    </location>
    <ligand>
        <name>FAD</name>
        <dbReference type="ChEBI" id="CHEBI:57692"/>
    </ligand>
</feature>
<dbReference type="PANTHER" id="PTHR19370">
    <property type="entry name" value="NADH-CYTOCHROME B5 REDUCTASE"/>
    <property type="match status" value="1"/>
</dbReference>
<comment type="similarity">
    <text evidence="3 11">Belongs to the flavoprotein pyridine nucleotide cytochrome reductase family.</text>
</comment>
<keyword evidence="5 10" id="KW-0274">FAD</keyword>
<comment type="cofactor">
    <cofactor evidence="1 10 11">
        <name>FAD</name>
        <dbReference type="ChEBI" id="CHEBI:57692"/>
    </cofactor>
</comment>
<dbReference type="Pfam" id="PF00970">
    <property type="entry name" value="FAD_binding_6"/>
    <property type="match status" value="1"/>
</dbReference>
<evidence type="ECO:0000256" key="6">
    <source>
        <dbReference type="ARBA" id="ARBA00023002"/>
    </source>
</evidence>
<proteinExistence type="inferred from homology"/>
<dbReference type="Gene3D" id="3.40.50.80">
    <property type="entry name" value="Nucleotide-binding domain of ferredoxin-NADP reductase (FNR) module"/>
    <property type="match status" value="1"/>
</dbReference>
<dbReference type="SUPFAM" id="SSF52343">
    <property type="entry name" value="Ferredoxin reductase-like, C-terminal NADP-linked domain"/>
    <property type="match status" value="1"/>
</dbReference>
<dbReference type="SUPFAM" id="SSF63380">
    <property type="entry name" value="Riboflavin synthase domain-like"/>
    <property type="match status" value="1"/>
</dbReference>
<evidence type="ECO:0000256" key="9">
    <source>
        <dbReference type="ARBA" id="ARBA00047682"/>
    </source>
</evidence>
<dbReference type="CDD" id="cd06183">
    <property type="entry name" value="cyt_b5_reduct_like"/>
    <property type="match status" value="1"/>
</dbReference>
<evidence type="ECO:0000259" key="12">
    <source>
        <dbReference type="PROSITE" id="PS51384"/>
    </source>
</evidence>
<reference evidence="13" key="1">
    <citation type="submission" date="2021-01" db="EMBL/GenBank/DDBJ databases">
        <authorList>
            <person name="Corre E."/>
            <person name="Pelletier E."/>
            <person name="Niang G."/>
            <person name="Scheremetjew M."/>
            <person name="Finn R."/>
            <person name="Kale V."/>
            <person name="Holt S."/>
            <person name="Cochrane G."/>
            <person name="Meng A."/>
            <person name="Brown T."/>
            <person name="Cohen L."/>
        </authorList>
    </citation>
    <scope>NUCLEOTIDE SEQUENCE</scope>
    <source>
        <strain evidence="13">UTEX LB 985</strain>
    </source>
</reference>
<feature type="binding site" evidence="10">
    <location>
        <position position="111"/>
    </location>
    <ligand>
        <name>FAD</name>
        <dbReference type="ChEBI" id="CHEBI:57692"/>
    </ligand>
</feature>
<dbReference type="EC" id="1.6.2.2" evidence="11"/>
<evidence type="ECO:0000256" key="10">
    <source>
        <dbReference type="PIRSR" id="PIRSR601834-1"/>
    </source>
</evidence>
<dbReference type="Pfam" id="PF00175">
    <property type="entry name" value="NAD_binding_1"/>
    <property type="match status" value="1"/>
</dbReference>
<feature type="domain" description="FAD-binding FR-type" evidence="12">
    <location>
        <begin position="21"/>
        <end position="137"/>
    </location>
</feature>
<keyword evidence="6 11" id="KW-0560">Oxidoreductase</keyword>
<evidence type="ECO:0000313" key="13">
    <source>
        <dbReference type="EMBL" id="CAD9542115.1"/>
    </source>
</evidence>
<evidence type="ECO:0000256" key="1">
    <source>
        <dbReference type="ARBA" id="ARBA00001974"/>
    </source>
</evidence>
<sequence>MSFTYAPTTDLEHCSSCYLPTSWLALPLIEKREYNHDATVYAFGLPEGQSLQLPVCACILMKAPGKGRKEGGGKDDWDGSDAVRPYTPMSDNALLGRFELLVKRYEGGAASQYLHGLNVGASVEFKHIKFNIKKQYPFEGAKTISLICAGTGITPMFQALWKLLGTPGDDRKVVMLYGNKTVEDILMKEELDKWAKAHPDRLKLVHVVGNKPDDPAPPGWVTTPTYTAETGWIDEAKIKKYCFPPAPDTLLFVCGLPIMYKLLCGPRNEPELGDGTVLKNLGYTTQMIAKM</sequence>
<dbReference type="EMBL" id="HBGU01076859">
    <property type="protein sequence ID" value="CAD9542115.1"/>
    <property type="molecule type" value="Transcribed_RNA"/>
</dbReference>
<feature type="binding site" evidence="10">
    <location>
        <position position="84"/>
    </location>
    <ligand>
        <name>FAD</name>
        <dbReference type="ChEBI" id="CHEBI:57692"/>
    </ligand>
</feature>
<gene>
    <name evidence="13" type="ORF">CBRE1094_LOCUS41903</name>
</gene>
<evidence type="ECO:0000256" key="11">
    <source>
        <dbReference type="RuleBase" id="RU361226"/>
    </source>
</evidence>
<dbReference type="InterPro" id="IPR017938">
    <property type="entry name" value="Riboflavin_synthase-like_b-brl"/>
</dbReference>
<feature type="binding site" evidence="10">
    <location>
        <position position="154"/>
    </location>
    <ligand>
        <name>FAD</name>
        <dbReference type="ChEBI" id="CHEBI:57692"/>
    </ligand>
</feature>
<feature type="binding site" evidence="10">
    <location>
        <position position="103"/>
    </location>
    <ligand>
        <name>FAD</name>
        <dbReference type="ChEBI" id="CHEBI:57692"/>
    </ligand>
</feature>
<feature type="binding site" evidence="10">
    <location>
        <position position="85"/>
    </location>
    <ligand>
        <name>FAD</name>
        <dbReference type="ChEBI" id="CHEBI:57692"/>
    </ligand>
</feature>
<dbReference type="InterPro" id="IPR008333">
    <property type="entry name" value="Cbr1-like_FAD-bd_dom"/>
</dbReference>
<dbReference type="PROSITE" id="PS51384">
    <property type="entry name" value="FAD_FR"/>
    <property type="match status" value="1"/>
</dbReference>
<evidence type="ECO:0000256" key="3">
    <source>
        <dbReference type="ARBA" id="ARBA00006105"/>
    </source>
</evidence>
<dbReference type="InterPro" id="IPR001433">
    <property type="entry name" value="OxRdtase_FAD/NAD-bd"/>
</dbReference>
<dbReference type="InterPro" id="IPR017927">
    <property type="entry name" value="FAD-bd_FR_type"/>
</dbReference>
<protein>
    <recommendedName>
        <fullName evidence="11">NADH-cytochrome b5 reductase</fullName>
        <ecNumber evidence="11">1.6.2.2</ecNumber>
    </recommendedName>
</protein>
<dbReference type="GO" id="GO:0005739">
    <property type="term" value="C:mitochondrion"/>
    <property type="evidence" value="ECO:0007669"/>
    <property type="project" value="UniProtKB-SubCell"/>
</dbReference>
<keyword evidence="7 11" id="KW-0520">NAD</keyword>
<dbReference type="InterPro" id="IPR001709">
    <property type="entry name" value="Flavoprot_Pyr_Nucl_cyt_Rdtase"/>
</dbReference>
<accession>A0A7S2JA51</accession>